<sequence>MNKTQQSVIFINYFSLGILMPVLNLIFLERGADLKTLPLLIGLYALSALIFELPSGICGDLLGRKTAFLLSAVMKLFSLTLLIAADDITLLIPCVILNGMSRAFSSGSLDALFIEQAVEAHGQDCIPSVSSRLSILEAAGFAAGSISGGFISYWGGTEGVIMVQGGLTVIVFLLCVVGIREKKERKENEKRVALGAHLRMGKEAVISSGSLKYVLLGMFFTGLLISSIETYWQPVYLEVSALKDATWTLGLVSFMGFFMSAMGNAASEKLLIKYPLGKWNIYGICRLSFSLILVILSLQTNTPGFLLGYAGFYLFHGMGNVAENTLINQYTPNHIRASILSLSSFVFQLGCLSASLASSFLAARITIAGIWKLSGNLCFVSLIILLVQVMKRNKTIIDPKTP</sequence>
<protein>
    <submittedName>
        <fullName evidence="8">MFS transporter</fullName>
    </submittedName>
</protein>
<keyword evidence="9" id="KW-1185">Reference proteome</keyword>
<dbReference type="InterPro" id="IPR011701">
    <property type="entry name" value="MFS"/>
</dbReference>
<reference evidence="8" key="1">
    <citation type="submission" date="2022-11" db="EMBL/GenBank/DDBJ databases">
        <title>Lacrimispora xylanolytica sy1, complete genome.</title>
        <authorList>
            <person name="Choi S."/>
        </authorList>
    </citation>
    <scope>NUCLEOTIDE SEQUENCE</scope>
    <source>
        <strain evidence="8">Sy1</strain>
    </source>
</reference>
<evidence type="ECO:0000313" key="8">
    <source>
        <dbReference type="EMBL" id="WAJ24468.1"/>
    </source>
</evidence>
<keyword evidence="5 6" id="KW-0472">Membrane</keyword>
<feature type="transmembrane region" description="Helical" evidence="6">
    <location>
        <begin position="213"/>
        <end position="233"/>
    </location>
</feature>
<feature type="transmembrane region" description="Helical" evidence="6">
    <location>
        <begin position="369"/>
        <end position="390"/>
    </location>
</feature>
<keyword evidence="4 6" id="KW-1133">Transmembrane helix</keyword>
<evidence type="ECO:0000256" key="1">
    <source>
        <dbReference type="ARBA" id="ARBA00004651"/>
    </source>
</evidence>
<name>A0ABY7AFA5_9FIRM</name>
<dbReference type="Pfam" id="PF07690">
    <property type="entry name" value="MFS_1"/>
    <property type="match status" value="1"/>
</dbReference>
<organism evidence="8 9">
    <name type="scientific">Lacrimispora xylanolytica</name>
    <dbReference type="NCBI Taxonomy" id="29375"/>
    <lineage>
        <taxon>Bacteria</taxon>
        <taxon>Bacillati</taxon>
        <taxon>Bacillota</taxon>
        <taxon>Clostridia</taxon>
        <taxon>Lachnospirales</taxon>
        <taxon>Lachnospiraceae</taxon>
        <taxon>Lacrimispora</taxon>
    </lineage>
</organism>
<feature type="transmembrane region" description="Helical" evidence="6">
    <location>
        <begin position="161"/>
        <end position="179"/>
    </location>
</feature>
<feature type="transmembrane region" description="Helical" evidence="6">
    <location>
        <begin position="279"/>
        <end position="298"/>
    </location>
</feature>
<dbReference type="EMBL" id="CP113524">
    <property type="protein sequence ID" value="WAJ24468.1"/>
    <property type="molecule type" value="Genomic_DNA"/>
</dbReference>
<evidence type="ECO:0000256" key="3">
    <source>
        <dbReference type="ARBA" id="ARBA00022692"/>
    </source>
</evidence>
<keyword evidence="2" id="KW-0813">Transport</keyword>
<comment type="subcellular location">
    <subcellularLocation>
        <location evidence="1">Cell membrane</location>
        <topology evidence="1">Multi-pass membrane protein</topology>
    </subcellularLocation>
</comment>
<evidence type="ECO:0000313" key="9">
    <source>
        <dbReference type="Proteomes" id="UP001163115"/>
    </source>
</evidence>
<feature type="transmembrane region" description="Helical" evidence="6">
    <location>
        <begin position="304"/>
        <end position="327"/>
    </location>
</feature>
<dbReference type="PANTHER" id="PTHR23530">
    <property type="entry name" value="TRANSPORT PROTEIN-RELATED"/>
    <property type="match status" value="1"/>
</dbReference>
<evidence type="ECO:0000256" key="2">
    <source>
        <dbReference type="ARBA" id="ARBA00022448"/>
    </source>
</evidence>
<proteinExistence type="predicted"/>
<feature type="transmembrane region" description="Helical" evidence="6">
    <location>
        <begin position="339"/>
        <end position="363"/>
    </location>
</feature>
<dbReference type="InterPro" id="IPR020846">
    <property type="entry name" value="MFS_dom"/>
</dbReference>
<dbReference type="RefSeq" id="WP_268115571.1">
    <property type="nucleotide sequence ID" value="NZ_CP113524.1"/>
</dbReference>
<dbReference type="SUPFAM" id="SSF103473">
    <property type="entry name" value="MFS general substrate transporter"/>
    <property type="match status" value="1"/>
</dbReference>
<keyword evidence="3 6" id="KW-0812">Transmembrane</keyword>
<dbReference type="Proteomes" id="UP001163115">
    <property type="component" value="Chromosome"/>
</dbReference>
<feature type="transmembrane region" description="Helical" evidence="6">
    <location>
        <begin position="34"/>
        <end position="54"/>
    </location>
</feature>
<gene>
    <name evidence="8" type="ORF">OW255_02775</name>
</gene>
<evidence type="ECO:0000256" key="5">
    <source>
        <dbReference type="ARBA" id="ARBA00023136"/>
    </source>
</evidence>
<accession>A0ABY7AFA5</accession>
<dbReference type="PROSITE" id="PS50850">
    <property type="entry name" value="MFS"/>
    <property type="match status" value="1"/>
</dbReference>
<evidence type="ECO:0000256" key="6">
    <source>
        <dbReference type="SAM" id="Phobius"/>
    </source>
</evidence>
<evidence type="ECO:0000256" key="4">
    <source>
        <dbReference type="ARBA" id="ARBA00022989"/>
    </source>
</evidence>
<dbReference type="Gene3D" id="1.20.1250.20">
    <property type="entry name" value="MFS general substrate transporter like domains"/>
    <property type="match status" value="1"/>
</dbReference>
<dbReference type="PANTHER" id="PTHR23530:SF1">
    <property type="entry name" value="PERMEASE, MAJOR FACILITATOR SUPERFAMILY-RELATED"/>
    <property type="match status" value="1"/>
</dbReference>
<feature type="transmembrane region" description="Helical" evidence="6">
    <location>
        <begin position="7"/>
        <end position="28"/>
    </location>
</feature>
<evidence type="ECO:0000259" key="7">
    <source>
        <dbReference type="PROSITE" id="PS50850"/>
    </source>
</evidence>
<dbReference type="InterPro" id="IPR053160">
    <property type="entry name" value="MFS_DHA3_Transporter"/>
</dbReference>
<dbReference type="InterPro" id="IPR036259">
    <property type="entry name" value="MFS_trans_sf"/>
</dbReference>
<feature type="transmembrane region" description="Helical" evidence="6">
    <location>
        <begin position="245"/>
        <end position="267"/>
    </location>
</feature>
<feature type="domain" description="Major facilitator superfamily (MFS) profile" evidence="7">
    <location>
        <begin position="1"/>
        <end position="393"/>
    </location>
</feature>